<dbReference type="GO" id="GO:0005524">
    <property type="term" value="F:ATP binding"/>
    <property type="evidence" value="ECO:0007669"/>
    <property type="project" value="UniProtKB-KW"/>
</dbReference>
<accession>A0A5R8KGA6</accession>
<dbReference type="InterPro" id="IPR003959">
    <property type="entry name" value="ATPase_AAA_core"/>
</dbReference>
<dbReference type="GO" id="GO:0016887">
    <property type="term" value="F:ATP hydrolysis activity"/>
    <property type="evidence" value="ECO:0007669"/>
    <property type="project" value="InterPro"/>
</dbReference>
<evidence type="ECO:0000256" key="1">
    <source>
        <dbReference type="SAM" id="MobiDB-lite"/>
    </source>
</evidence>
<organism evidence="3 4">
    <name type="scientific">Phragmitibacter flavus</name>
    <dbReference type="NCBI Taxonomy" id="2576071"/>
    <lineage>
        <taxon>Bacteria</taxon>
        <taxon>Pseudomonadati</taxon>
        <taxon>Verrucomicrobiota</taxon>
        <taxon>Verrucomicrobiia</taxon>
        <taxon>Verrucomicrobiales</taxon>
        <taxon>Verrucomicrobiaceae</taxon>
        <taxon>Phragmitibacter</taxon>
    </lineage>
</organism>
<name>A0A5R8KGA6_9BACT</name>
<dbReference type="SUPFAM" id="SSF52540">
    <property type="entry name" value="P-loop containing nucleoside triphosphate hydrolases"/>
    <property type="match status" value="1"/>
</dbReference>
<dbReference type="AlphaFoldDB" id="A0A5R8KGA6"/>
<keyword evidence="4" id="KW-1185">Reference proteome</keyword>
<reference evidence="3 4" key="1">
    <citation type="submission" date="2019-05" db="EMBL/GenBank/DDBJ databases">
        <title>Verrucobacter flavum gen. nov., sp. nov. a new member of the family Verrucomicrobiaceae.</title>
        <authorList>
            <person name="Szuroczki S."/>
            <person name="Abbaszade G."/>
            <person name="Szabo A."/>
            <person name="Felfoldi T."/>
            <person name="Schumann P."/>
            <person name="Boka K."/>
            <person name="Keki Z."/>
            <person name="Toumi M."/>
            <person name="Toth E."/>
        </authorList>
    </citation>
    <scope>NUCLEOTIDE SEQUENCE [LARGE SCALE GENOMIC DNA]</scope>
    <source>
        <strain evidence="3 4">MG-N-17</strain>
    </source>
</reference>
<feature type="domain" description="ATPase AAA-type core" evidence="2">
    <location>
        <begin position="210"/>
        <end position="323"/>
    </location>
</feature>
<dbReference type="OrthoDB" id="196518at2"/>
<dbReference type="EMBL" id="VAUV01000005">
    <property type="protein sequence ID" value="TLD71338.1"/>
    <property type="molecule type" value="Genomic_DNA"/>
</dbReference>
<dbReference type="InterPro" id="IPR027417">
    <property type="entry name" value="P-loop_NTPase"/>
</dbReference>
<evidence type="ECO:0000313" key="4">
    <source>
        <dbReference type="Proteomes" id="UP000306196"/>
    </source>
</evidence>
<protein>
    <submittedName>
        <fullName evidence="3">ATP-binding protein</fullName>
    </submittedName>
</protein>
<evidence type="ECO:0000313" key="3">
    <source>
        <dbReference type="EMBL" id="TLD71338.1"/>
    </source>
</evidence>
<keyword evidence="3" id="KW-0067">ATP-binding</keyword>
<sequence>MYVQKVEIISLRTITTAGFELNHPDLPVNEAGQPLALPNVNLVLGNNGGGKSTILRAIALGLLTPVIESAGYVPYSLVRRTGKTFAKDASVTLKVVFHEQDFAHVEQMPEQVTLTSRVIRRGSTEFVQPDTKTDKNLWDGMYHDDTLAFFFVGYGATRRVESSDNFDSATRKRSRHLRYQRVASLFEDHVSLIPLTAWLPSLKTENKGRYTQVVNLINKLLPTPFSFKGDIANGEFMFRHGEQDVPFPALSDGYKAYVGWVTDMLYHVCMGCPSGKKLVANRGIVMVDEIDLHLHPAWQRTVVPMMATALPNIQFIFTTHSPIVTGTLEPKNIFIVEEQSPGACTIKQYEESVHGHTAEQVLLSSYFDLPSTRAPAITEQITSIITDTGAPRAERVVQALKLLTNPARSLAADKSSPAVKRRKRPVIPGSSKTLAAAKKKPQSTRKGR</sequence>
<dbReference type="InterPro" id="IPR051396">
    <property type="entry name" value="Bact_Antivir_Def_Nuclease"/>
</dbReference>
<feature type="compositionally biased region" description="Basic residues" evidence="1">
    <location>
        <begin position="437"/>
        <end position="448"/>
    </location>
</feature>
<proteinExistence type="predicted"/>
<dbReference type="Gene3D" id="3.40.50.300">
    <property type="entry name" value="P-loop containing nucleotide triphosphate hydrolases"/>
    <property type="match status" value="1"/>
</dbReference>
<dbReference type="PANTHER" id="PTHR43581:SF2">
    <property type="entry name" value="EXCINUCLEASE ATPASE SUBUNIT"/>
    <property type="match status" value="1"/>
</dbReference>
<dbReference type="Pfam" id="PF13304">
    <property type="entry name" value="AAA_21"/>
    <property type="match status" value="1"/>
</dbReference>
<keyword evidence="3" id="KW-0547">Nucleotide-binding</keyword>
<dbReference type="Proteomes" id="UP000306196">
    <property type="component" value="Unassembled WGS sequence"/>
</dbReference>
<comment type="caution">
    <text evidence="3">The sequence shown here is derived from an EMBL/GenBank/DDBJ whole genome shotgun (WGS) entry which is preliminary data.</text>
</comment>
<dbReference type="RefSeq" id="WP_138085551.1">
    <property type="nucleotide sequence ID" value="NZ_VAUV01000005.1"/>
</dbReference>
<gene>
    <name evidence="3" type="ORF">FEM03_07345</name>
</gene>
<evidence type="ECO:0000259" key="2">
    <source>
        <dbReference type="Pfam" id="PF13304"/>
    </source>
</evidence>
<dbReference type="PANTHER" id="PTHR43581">
    <property type="entry name" value="ATP/GTP PHOSPHATASE"/>
    <property type="match status" value="1"/>
</dbReference>
<feature type="region of interest" description="Disordered" evidence="1">
    <location>
        <begin position="409"/>
        <end position="448"/>
    </location>
</feature>